<evidence type="ECO:0000313" key="3">
    <source>
        <dbReference type="Proteomes" id="UP000009022"/>
    </source>
</evidence>
<evidence type="ECO:0000259" key="1">
    <source>
        <dbReference type="PROSITE" id="PS50011"/>
    </source>
</evidence>
<dbReference type="PhylomeDB" id="B3RU24"/>
<dbReference type="GO" id="GO:0005524">
    <property type="term" value="F:ATP binding"/>
    <property type="evidence" value="ECO:0007669"/>
    <property type="project" value="InterPro"/>
</dbReference>
<dbReference type="AlphaFoldDB" id="B3RU24"/>
<dbReference type="InterPro" id="IPR011009">
    <property type="entry name" value="Kinase-like_dom_sf"/>
</dbReference>
<dbReference type="InParanoid" id="B3RU24"/>
<accession>B3RU24</accession>
<dbReference type="STRING" id="10228.B3RU24"/>
<name>B3RU24_TRIAD</name>
<proteinExistence type="predicted"/>
<gene>
    <name evidence="2" type="ORF">TRIADDRAFT_55131</name>
</gene>
<evidence type="ECO:0000313" key="2">
    <source>
        <dbReference type="EMBL" id="EDV25269.1"/>
    </source>
</evidence>
<dbReference type="eggNOG" id="KOG0192">
    <property type="taxonomic scope" value="Eukaryota"/>
</dbReference>
<dbReference type="SUPFAM" id="SSF56112">
    <property type="entry name" value="Protein kinase-like (PK-like)"/>
    <property type="match status" value="1"/>
</dbReference>
<organism evidence="2 3">
    <name type="scientific">Trichoplax adhaerens</name>
    <name type="common">Trichoplax reptans</name>
    <dbReference type="NCBI Taxonomy" id="10228"/>
    <lineage>
        <taxon>Eukaryota</taxon>
        <taxon>Metazoa</taxon>
        <taxon>Placozoa</taxon>
        <taxon>Uniplacotomia</taxon>
        <taxon>Trichoplacea</taxon>
        <taxon>Trichoplacidae</taxon>
        <taxon>Trichoplax</taxon>
    </lineage>
</organism>
<dbReference type="GO" id="GO:0004672">
    <property type="term" value="F:protein kinase activity"/>
    <property type="evidence" value="ECO:0000318"/>
    <property type="project" value="GO_Central"/>
</dbReference>
<dbReference type="GO" id="GO:0007165">
    <property type="term" value="P:signal transduction"/>
    <property type="evidence" value="ECO:0000318"/>
    <property type="project" value="GO_Central"/>
</dbReference>
<dbReference type="InterPro" id="IPR000719">
    <property type="entry name" value="Prot_kinase_dom"/>
</dbReference>
<dbReference type="GeneID" id="6752515"/>
<dbReference type="GO" id="GO:0005737">
    <property type="term" value="C:cytoplasm"/>
    <property type="evidence" value="ECO:0000318"/>
    <property type="project" value="GO_Central"/>
</dbReference>
<sequence length="942" mass="109410">MAGDYLTEEEIDRLYDLEEGFQLLRSFNVKIKSVNSISEVKTKLRSIIRSQFQQGKDLTTVLSTAINDSQQKCQSMYEIYQKAPDIITALDEASLKYIALRVGNYQTYLDQTILSLKSGSKTICIIDHWDASNQGSPFLALLLANTEIPMESCLAEADICLVRYGTDKKLILAPYSNSLDESPRDKKRYQSLVCELDDYQSFEEQACYYLQRYRGENKFNLIEIEWPLPSLKDSCQIVNINGFAYNGETKSSILDWLQSSILRIHIVRDIARLNHEMSQLTQGFHSIGDMKTLALWSNSSVFVYNIDTENDTNSCLDDKKITSILQNIWPEWKTIPIYSINIHQEKTNIIHHQLTDIFYQVLHQFKKTIQDHCKLQLEIYYRWLQKLLNYAEFADHFRQYCEKLPLEERKLHQSQLQIKLIDIARFLRKIHAKREPTMLPETVKINTQDFLQLLNLKLLRLINETNSTFLDKYSLLCNQTVTDFRDILSMVIDQLDLQVTQFEIENRLLLVAKQNYIKDLLSSHDESKVLIDYFEGLMLGFNDLQDNISLLTLNNFIPSQCIITNTTSKINLFLNHPILLKANYPTSLGLFNAQHQHFIQVLQESMDGQPASNRIKVCITKVLHHFTDDNIQREMINHELRPIGYHFHEWLEDFVKLTEYYAWLIQEQDYSATSNQGNRDHLITPNANIKNLQRSLAYCFVLSIENDVHRYGRNDLDTIAVDTVIGTGIIGQCHHGTASQIINGLQFLHRNGYLHRDLKLDNVLINEDFIVKLTEIGQANLAKTTASNVISNSIIYSAPEIFKKQFINHKADIYSFSLMLWEMWYGKRAFNQDFEIKFILNGHRPSMDAECQPETHLKDLIQSCWDNNPKCRPSSEKCFRILRGCFEELAMLETDDLLPQLRGRKISRSIGYTPKKISTSNESWLEAHCLGRDILKIHRPDG</sequence>
<dbReference type="CTD" id="6752515"/>
<dbReference type="RefSeq" id="XP_002111302.1">
    <property type="nucleotide sequence ID" value="XM_002111266.1"/>
</dbReference>
<dbReference type="PANTHER" id="PTHR26392">
    <property type="entry name" value="MITOGEN-ACTIVATED PROTEIN KINASE KINASE KINASE 7-RELATED"/>
    <property type="match status" value="1"/>
</dbReference>
<keyword evidence="3" id="KW-1185">Reference proteome</keyword>
<dbReference type="PROSITE" id="PS00108">
    <property type="entry name" value="PROTEIN_KINASE_ST"/>
    <property type="match status" value="1"/>
</dbReference>
<dbReference type="InterPro" id="IPR001245">
    <property type="entry name" value="Ser-Thr/Tyr_kinase_cat_dom"/>
</dbReference>
<dbReference type="PROSITE" id="PS50011">
    <property type="entry name" value="PROTEIN_KINASE_DOM"/>
    <property type="match status" value="1"/>
</dbReference>
<dbReference type="OrthoDB" id="346907at2759"/>
<protein>
    <recommendedName>
        <fullName evidence="1">Protein kinase domain-containing protein</fullName>
    </recommendedName>
</protein>
<dbReference type="Gene3D" id="1.10.510.10">
    <property type="entry name" value="Transferase(Phosphotransferase) domain 1"/>
    <property type="match status" value="1"/>
</dbReference>
<dbReference type="InterPro" id="IPR008271">
    <property type="entry name" value="Ser/Thr_kinase_AS"/>
</dbReference>
<feature type="domain" description="Protein kinase" evidence="1">
    <location>
        <begin position="580"/>
        <end position="886"/>
    </location>
</feature>
<dbReference type="EMBL" id="DS985244">
    <property type="protein sequence ID" value="EDV25269.1"/>
    <property type="molecule type" value="Genomic_DNA"/>
</dbReference>
<dbReference type="PANTHER" id="PTHR26392:SF92">
    <property type="entry name" value="PROTEIN KINASE DOMAIN-CONTAINING PROTEIN"/>
    <property type="match status" value="1"/>
</dbReference>
<dbReference type="SMART" id="SM00220">
    <property type="entry name" value="S_TKc"/>
    <property type="match status" value="1"/>
</dbReference>
<dbReference type="KEGG" id="tad:TRIADDRAFT_55131"/>
<dbReference type="Pfam" id="PF07714">
    <property type="entry name" value="PK_Tyr_Ser-Thr"/>
    <property type="match status" value="1"/>
</dbReference>
<dbReference type="Proteomes" id="UP000009022">
    <property type="component" value="Unassembled WGS sequence"/>
</dbReference>
<reference evidence="2 3" key="1">
    <citation type="journal article" date="2008" name="Nature">
        <title>The Trichoplax genome and the nature of placozoans.</title>
        <authorList>
            <person name="Srivastava M."/>
            <person name="Begovic E."/>
            <person name="Chapman J."/>
            <person name="Putnam N.H."/>
            <person name="Hellsten U."/>
            <person name="Kawashima T."/>
            <person name="Kuo A."/>
            <person name="Mitros T."/>
            <person name="Salamov A."/>
            <person name="Carpenter M.L."/>
            <person name="Signorovitch A.Y."/>
            <person name="Moreno M.A."/>
            <person name="Kamm K."/>
            <person name="Grimwood J."/>
            <person name="Schmutz J."/>
            <person name="Shapiro H."/>
            <person name="Grigoriev I.V."/>
            <person name="Buss L.W."/>
            <person name="Schierwater B."/>
            <person name="Dellaporta S.L."/>
            <person name="Rokhsar D.S."/>
        </authorList>
    </citation>
    <scope>NUCLEOTIDE SEQUENCE [LARGE SCALE GENOMIC DNA]</scope>
    <source>
        <strain evidence="2 3">Grell-BS-1999</strain>
    </source>
</reference>
<dbReference type="HOGENOM" id="CLU_311772_0_0_1"/>